<dbReference type="InterPro" id="IPR050230">
    <property type="entry name" value="CALM/Myosin/TropC-like"/>
</dbReference>
<name>A0A8J6C455_DIALT</name>
<keyword evidence="5" id="KW-1185">Reference proteome</keyword>
<comment type="caution">
    <text evidence="4">The sequence shown here is derived from an EMBL/GenBank/DDBJ whole genome shotgun (WGS) entry which is preliminary data.</text>
</comment>
<gene>
    <name evidence="4" type="ORF">KFE25_007223</name>
</gene>
<dbReference type="GO" id="GO:0016460">
    <property type="term" value="C:myosin II complex"/>
    <property type="evidence" value="ECO:0007669"/>
    <property type="project" value="TreeGrafter"/>
</dbReference>
<dbReference type="InterPro" id="IPR011992">
    <property type="entry name" value="EF-hand-dom_pair"/>
</dbReference>
<dbReference type="InterPro" id="IPR002048">
    <property type="entry name" value="EF_hand_dom"/>
</dbReference>
<dbReference type="SUPFAM" id="SSF47473">
    <property type="entry name" value="EF-hand"/>
    <property type="match status" value="1"/>
</dbReference>
<organism evidence="4 5">
    <name type="scientific">Diacronema lutheri</name>
    <name type="common">Unicellular marine alga</name>
    <name type="synonym">Monochrysis lutheri</name>
    <dbReference type="NCBI Taxonomy" id="2081491"/>
    <lineage>
        <taxon>Eukaryota</taxon>
        <taxon>Haptista</taxon>
        <taxon>Haptophyta</taxon>
        <taxon>Pavlovophyceae</taxon>
        <taxon>Pavlovales</taxon>
        <taxon>Pavlovaceae</taxon>
        <taxon>Diacronema</taxon>
    </lineage>
</organism>
<dbReference type="Gene3D" id="1.10.238.10">
    <property type="entry name" value="EF-hand"/>
    <property type="match status" value="2"/>
</dbReference>
<evidence type="ECO:0000256" key="1">
    <source>
        <dbReference type="ARBA" id="ARBA00022737"/>
    </source>
</evidence>
<dbReference type="SMART" id="SM00054">
    <property type="entry name" value="EFh"/>
    <property type="match status" value="3"/>
</dbReference>
<dbReference type="PROSITE" id="PS50222">
    <property type="entry name" value="EF_HAND_2"/>
    <property type="match status" value="3"/>
</dbReference>
<dbReference type="FunFam" id="1.10.238.10:FF:000527">
    <property type="entry name" value="Calmodulin-3"/>
    <property type="match status" value="1"/>
</dbReference>
<feature type="domain" description="EF-hand" evidence="3">
    <location>
        <begin position="45"/>
        <end position="80"/>
    </location>
</feature>
<sequence>MSAETLTNEEIEACREAFQKFDRDGSGAIDSFELRATLQSMGQQPTDEELFDMIAEVDADGSGEIDFPEFLKVMIAQKEKQAAASDESDTIDAFVALGGAPDKSGDISADKLRKVVREFGLTIDIDTLIREVDTDSSGFIEYDEFRRMMT</sequence>
<evidence type="ECO:0000313" key="5">
    <source>
        <dbReference type="Proteomes" id="UP000751190"/>
    </source>
</evidence>
<evidence type="ECO:0000259" key="3">
    <source>
        <dbReference type="PROSITE" id="PS50222"/>
    </source>
</evidence>
<dbReference type="InterPro" id="IPR018247">
    <property type="entry name" value="EF_Hand_1_Ca_BS"/>
</dbReference>
<feature type="domain" description="EF-hand" evidence="3">
    <location>
        <begin position="120"/>
        <end position="150"/>
    </location>
</feature>
<dbReference type="PANTHER" id="PTHR23048">
    <property type="entry name" value="MYOSIN LIGHT CHAIN 1, 3"/>
    <property type="match status" value="1"/>
</dbReference>
<dbReference type="CDD" id="cd00051">
    <property type="entry name" value="EFh"/>
    <property type="match status" value="1"/>
</dbReference>
<dbReference type="OrthoDB" id="26525at2759"/>
<accession>A0A8J6C455</accession>
<dbReference type="OMA" id="DMWRIRE"/>
<evidence type="ECO:0000313" key="4">
    <source>
        <dbReference type="EMBL" id="KAG8458016.1"/>
    </source>
</evidence>
<reference evidence="4" key="1">
    <citation type="submission" date="2021-05" db="EMBL/GenBank/DDBJ databases">
        <title>The genome of the haptophyte Pavlova lutheri (Diacronema luteri, Pavlovales) - a model for lipid biosynthesis in eukaryotic algae.</title>
        <authorList>
            <person name="Hulatt C.J."/>
            <person name="Posewitz M.C."/>
        </authorList>
    </citation>
    <scope>NUCLEOTIDE SEQUENCE</scope>
    <source>
        <strain evidence="4">NIVA-4/92</strain>
    </source>
</reference>
<dbReference type="Proteomes" id="UP000751190">
    <property type="component" value="Unassembled WGS sequence"/>
</dbReference>
<dbReference type="GO" id="GO:0005509">
    <property type="term" value="F:calcium ion binding"/>
    <property type="evidence" value="ECO:0007669"/>
    <property type="project" value="InterPro"/>
</dbReference>
<keyword evidence="1" id="KW-0677">Repeat</keyword>
<feature type="domain" description="EF-hand" evidence="3">
    <location>
        <begin position="9"/>
        <end position="44"/>
    </location>
</feature>
<dbReference type="EMBL" id="JAGTXO010000058">
    <property type="protein sequence ID" value="KAG8458016.1"/>
    <property type="molecule type" value="Genomic_DNA"/>
</dbReference>
<protein>
    <recommendedName>
        <fullName evidence="3">EF-hand domain-containing protein</fullName>
    </recommendedName>
</protein>
<dbReference type="AlphaFoldDB" id="A0A8J6C455"/>
<proteinExistence type="predicted"/>
<keyword evidence="2" id="KW-0106">Calcium</keyword>
<evidence type="ECO:0000256" key="2">
    <source>
        <dbReference type="ARBA" id="ARBA00022837"/>
    </source>
</evidence>
<dbReference type="Pfam" id="PF13499">
    <property type="entry name" value="EF-hand_7"/>
    <property type="match status" value="2"/>
</dbReference>
<dbReference type="PROSITE" id="PS00018">
    <property type="entry name" value="EF_HAND_1"/>
    <property type="match status" value="3"/>
</dbReference>
<dbReference type="PANTHER" id="PTHR23048:SF0">
    <property type="entry name" value="CALMODULIN LIKE 3"/>
    <property type="match status" value="1"/>
</dbReference>